<dbReference type="Proteomes" id="UP000887013">
    <property type="component" value="Unassembled WGS sequence"/>
</dbReference>
<keyword evidence="6" id="KW-1185">Reference proteome</keyword>
<evidence type="ECO:0000313" key="5">
    <source>
        <dbReference type="EMBL" id="GFS33288.1"/>
    </source>
</evidence>
<organism evidence="5 6">
    <name type="scientific">Nephila pilipes</name>
    <name type="common">Giant wood spider</name>
    <name type="synonym">Nephila maculata</name>
    <dbReference type="NCBI Taxonomy" id="299642"/>
    <lineage>
        <taxon>Eukaryota</taxon>
        <taxon>Metazoa</taxon>
        <taxon>Ecdysozoa</taxon>
        <taxon>Arthropoda</taxon>
        <taxon>Chelicerata</taxon>
        <taxon>Arachnida</taxon>
        <taxon>Araneae</taxon>
        <taxon>Araneomorphae</taxon>
        <taxon>Entelegynae</taxon>
        <taxon>Araneoidea</taxon>
        <taxon>Nephilidae</taxon>
        <taxon>Nephila</taxon>
    </lineage>
</organism>
<evidence type="ECO:0000259" key="4">
    <source>
        <dbReference type="Pfam" id="PF07808"/>
    </source>
</evidence>
<protein>
    <submittedName>
        <fullName evidence="5">Protein Red</fullName>
    </submittedName>
</protein>
<feature type="coiled-coil region" evidence="3">
    <location>
        <begin position="161"/>
        <end position="188"/>
    </location>
</feature>
<dbReference type="AlphaFoldDB" id="A0A8X6I9B0"/>
<proteinExistence type="predicted"/>
<reference evidence="5" key="1">
    <citation type="submission" date="2020-08" db="EMBL/GenBank/DDBJ databases">
        <title>Multicomponent nature underlies the extraordinary mechanical properties of spider dragline silk.</title>
        <authorList>
            <person name="Kono N."/>
            <person name="Nakamura H."/>
            <person name="Mori M."/>
            <person name="Yoshida Y."/>
            <person name="Ohtoshi R."/>
            <person name="Malay A.D."/>
            <person name="Moran D.A.P."/>
            <person name="Tomita M."/>
            <person name="Numata K."/>
            <person name="Arakawa K."/>
        </authorList>
    </citation>
    <scope>NUCLEOTIDE SEQUENCE</scope>
</reference>
<evidence type="ECO:0000256" key="2">
    <source>
        <dbReference type="ARBA" id="ARBA00023242"/>
    </source>
</evidence>
<dbReference type="PANTHER" id="PTHR12765">
    <property type="entry name" value="RED PROTEIN IK FACTOR CYTOKINE IK"/>
    <property type="match status" value="1"/>
</dbReference>
<evidence type="ECO:0000256" key="1">
    <source>
        <dbReference type="ARBA" id="ARBA00004123"/>
    </source>
</evidence>
<evidence type="ECO:0000256" key="3">
    <source>
        <dbReference type="SAM" id="Coils"/>
    </source>
</evidence>
<dbReference type="GO" id="GO:0005634">
    <property type="term" value="C:nucleus"/>
    <property type="evidence" value="ECO:0007669"/>
    <property type="project" value="UniProtKB-SubCell"/>
</dbReference>
<accession>A0A8X6I9B0</accession>
<keyword evidence="2" id="KW-0539">Nucleus</keyword>
<dbReference type="InterPro" id="IPR039896">
    <property type="entry name" value="Red-like"/>
</dbReference>
<dbReference type="InterPro" id="IPR012916">
    <property type="entry name" value="RED_N"/>
</dbReference>
<keyword evidence="3" id="KW-0175">Coiled coil</keyword>
<sequence>MRTDYGAHGYVLVPCVVSKKLASFLLLSTTAYEVLKENIQMYGQESSSYEDLHVAGEKEMENHSISTDALVELLSTESDKESVTEKNRYRAEVRRDGVNPDHQNEYPITFVAGYLVVAPDDESGLGTAERRRQMIQWLKFLVGNMEHTNLVNSLDYVLLQKVCVENNYKEKEEKLKNLHLEHKDQGKEEEIKFTTK</sequence>
<dbReference type="OrthoDB" id="6424769at2759"/>
<feature type="domain" description="RED-like N-terminal" evidence="4">
    <location>
        <begin position="77"/>
        <end position="188"/>
    </location>
</feature>
<name>A0A8X6I9B0_NEPPI</name>
<evidence type="ECO:0000313" key="6">
    <source>
        <dbReference type="Proteomes" id="UP000887013"/>
    </source>
</evidence>
<gene>
    <name evidence="5" type="primary">IK_1</name>
    <name evidence="5" type="ORF">NPIL_157581</name>
</gene>
<comment type="subcellular location">
    <subcellularLocation>
        <location evidence="1">Nucleus</location>
    </subcellularLocation>
</comment>
<dbReference type="Pfam" id="PF07808">
    <property type="entry name" value="RED_N"/>
    <property type="match status" value="1"/>
</dbReference>
<dbReference type="EMBL" id="BMAW01042252">
    <property type="protein sequence ID" value="GFS33288.1"/>
    <property type="molecule type" value="Genomic_DNA"/>
</dbReference>
<comment type="caution">
    <text evidence="5">The sequence shown here is derived from an EMBL/GenBank/DDBJ whole genome shotgun (WGS) entry which is preliminary data.</text>
</comment>